<dbReference type="GO" id="GO:0035251">
    <property type="term" value="F:UDP-glucosyltransferase activity"/>
    <property type="evidence" value="ECO:0007669"/>
    <property type="project" value="TreeGrafter"/>
</dbReference>
<keyword evidence="2 3" id="KW-0808">Transferase</keyword>
<dbReference type="InterPro" id="IPR002213">
    <property type="entry name" value="UDP_glucos_trans"/>
</dbReference>
<name>A0A074RW41_9AGAM</name>
<dbReference type="OrthoDB" id="5835829at2759"/>
<dbReference type="Proteomes" id="UP000027456">
    <property type="component" value="Unassembled WGS sequence"/>
</dbReference>
<dbReference type="AlphaFoldDB" id="A0A074RW41"/>
<dbReference type="Gene3D" id="3.40.50.2000">
    <property type="entry name" value="Glycogen Phosphorylase B"/>
    <property type="match status" value="2"/>
</dbReference>
<dbReference type="EMBL" id="AZST01000444">
    <property type="protein sequence ID" value="KEP48858.1"/>
    <property type="molecule type" value="Genomic_DNA"/>
</dbReference>
<dbReference type="PANTHER" id="PTHR48047:SF215">
    <property type="entry name" value="GLYCOSYLTRANSFERASE"/>
    <property type="match status" value="1"/>
</dbReference>
<keyword evidence="4" id="KW-1185">Reference proteome</keyword>
<organism evidence="3 4">
    <name type="scientific">Rhizoctonia solani 123E</name>
    <dbReference type="NCBI Taxonomy" id="1423351"/>
    <lineage>
        <taxon>Eukaryota</taxon>
        <taxon>Fungi</taxon>
        <taxon>Dikarya</taxon>
        <taxon>Basidiomycota</taxon>
        <taxon>Agaricomycotina</taxon>
        <taxon>Agaricomycetes</taxon>
        <taxon>Cantharellales</taxon>
        <taxon>Ceratobasidiaceae</taxon>
        <taxon>Rhizoctonia</taxon>
    </lineage>
</organism>
<comment type="similarity">
    <text evidence="1">Belongs to the UDP-glycosyltransferase family.</text>
</comment>
<dbReference type="PANTHER" id="PTHR48047">
    <property type="entry name" value="GLYCOSYLTRANSFERASE"/>
    <property type="match status" value="1"/>
</dbReference>
<accession>A0A074RW41</accession>
<gene>
    <name evidence="3" type="ORF">V565_113920</name>
</gene>
<dbReference type="Pfam" id="PF00201">
    <property type="entry name" value="UDPGT"/>
    <property type="match status" value="1"/>
</dbReference>
<dbReference type="STRING" id="1423351.A0A074RW41"/>
<evidence type="ECO:0000313" key="4">
    <source>
        <dbReference type="Proteomes" id="UP000027456"/>
    </source>
</evidence>
<dbReference type="CDD" id="cd03784">
    <property type="entry name" value="GT1_Gtf-like"/>
    <property type="match status" value="1"/>
</dbReference>
<protein>
    <submittedName>
        <fullName evidence="3">UDP-glycosyltransferase 74C1</fullName>
    </submittedName>
</protein>
<proteinExistence type="inferred from homology"/>
<evidence type="ECO:0000256" key="2">
    <source>
        <dbReference type="ARBA" id="ARBA00022679"/>
    </source>
</evidence>
<dbReference type="HOGENOM" id="CLU_001724_12_1_1"/>
<comment type="caution">
    <text evidence="3">The sequence shown here is derived from an EMBL/GenBank/DDBJ whole genome shotgun (WGS) entry which is preliminary data.</text>
</comment>
<evidence type="ECO:0000256" key="1">
    <source>
        <dbReference type="ARBA" id="ARBA00009995"/>
    </source>
</evidence>
<reference evidence="3 4" key="1">
    <citation type="submission" date="2013-12" db="EMBL/GenBank/DDBJ databases">
        <authorList>
            <person name="Cubeta M."/>
            <person name="Pakala S."/>
            <person name="Fedorova N."/>
            <person name="Thomas E."/>
            <person name="Dean R."/>
            <person name="Jabaji S."/>
            <person name="Neate S."/>
            <person name="Toda T."/>
            <person name="Tavantzis S."/>
            <person name="Vilgalys R."/>
            <person name="Bharathan N."/>
            <person name="Pakala S."/>
            <person name="Losada L.S."/>
            <person name="Zafar N."/>
            <person name="Nierman W."/>
        </authorList>
    </citation>
    <scope>NUCLEOTIDE SEQUENCE [LARGE SCALE GENOMIC DNA]</scope>
    <source>
        <strain evidence="3 4">123E</strain>
    </source>
</reference>
<dbReference type="SUPFAM" id="SSF53756">
    <property type="entry name" value="UDP-Glycosyltransferase/glycogen phosphorylase"/>
    <property type="match status" value="1"/>
</dbReference>
<evidence type="ECO:0000313" key="3">
    <source>
        <dbReference type="EMBL" id="KEP48858.1"/>
    </source>
</evidence>
<sequence>MTCTPLKHIVFLPCPPWGHLRPGLKTSLRMVEKFPDLFISLFTYHSEVPKAMKYLNAQSAPYSSRVRIVTATNSKADPPLSGNEIGMITSLEKSFKLWITNELQEATITRLDGRPVNKPSLIMEDIFAGCISLQCKDIHKLPIVGWWLMPAASLVASQYIGNNDAEIFEKVVQSTAQDEDILSNGGGNPQGISHRLACLPGLPACYEWEFATQDFSLQPFILLLMGRLKDMMKHIDTAVCCTTCEFEPVAAAAVSITYNINPFFIGPSVDLGLLHQPDPDSPVTQFLDRAYTEKGTHSVIYVAFGTVFFPPPSAMSLLMTALDEIPKAGFRFIFALSSPDAELDQSWMDAHVQAGNAIFPEWTNQTAVLEHPAIHYFLTHGGWNSSTEAIVRGVPMLFWPITGDQPLNAAQIAGVHDCGFELLQVRTGPAKFISYQNGTDVEIMGTEDAVREEMRRILALTKGPRGEHQRVNVQLLGRVVTQSLGSGGSGDMELERFGRVLGLQLRVTGQAQV</sequence>